<comment type="caution">
    <text evidence="1">The sequence shown here is derived from an EMBL/GenBank/DDBJ whole genome shotgun (WGS) entry which is preliminary data.</text>
</comment>
<name>A0A494XYT4_9BURK</name>
<dbReference type="AlphaFoldDB" id="A0A494XYT4"/>
<protein>
    <submittedName>
        <fullName evidence="1">Ferritin-like domain-containing protein</fullName>
    </submittedName>
</protein>
<keyword evidence="2" id="KW-1185">Reference proteome</keyword>
<accession>A0A494XYT4</accession>
<proteinExistence type="predicted"/>
<evidence type="ECO:0000313" key="2">
    <source>
        <dbReference type="Proteomes" id="UP000270342"/>
    </source>
</evidence>
<dbReference type="EMBL" id="RBZU01000005">
    <property type="protein sequence ID" value="RKP54904.1"/>
    <property type="molecule type" value="Genomic_DNA"/>
</dbReference>
<sequence>MLARADRTMRVWQSDVSGPITIGSDIHKREMCRMFRDTFNPYRPSVLAWPNLDAATRDKIVSLPIWDIAVQTEGKARLRMAAFACMQSDLDLRHAFALNAWEESRHKDVLTRLVETYGVALEPESPYVYPGRATWAYLVTGYSECIDSFFAFGLFDVARRSGLFPAELIETFEPVIQEECRHILLFANWIAWYRAKLSWLARLRFELEVAGVWIFLVWERIGIARAIDGNGPSRAHRQDNNFTVSGAQSVSNGGIALHELMTICIAENDRRFAGYDARLARPVTMPKIVRFALRFMRPRAR</sequence>
<gene>
    <name evidence="1" type="ORF">D7S86_14595</name>
</gene>
<dbReference type="OrthoDB" id="8959011at2"/>
<dbReference type="SUPFAM" id="SSF47240">
    <property type="entry name" value="Ferritin-like"/>
    <property type="match status" value="1"/>
</dbReference>
<reference evidence="1 2" key="1">
    <citation type="submission" date="2018-10" db="EMBL/GenBank/DDBJ databases">
        <title>Robbsia sp. DHC34, isolated from soil.</title>
        <authorList>
            <person name="Gao Z.-H."/>
            <person name="Qiu L.-H."/>
        </authorList>
    </citation>
    <scope>NUCLEOTIDE SEQUENCE [LARGE SCALE GENOMIC DNA]</scope>
    <source>
        <strain evidence="1 2">DHC34</strain>
    </source>
</reference>
<evidence type="ECO:0000313" key="1">
    <source>
        <dbReference type="EMBL" id="RKP54904.1"/>
    </source>
</evidence>
<dbReference type="InterPro" id="IPR009078">
    <property type="entry name" value="Ferritin-like_SF"/>
</dbReference>
<dbReference type="Proteomes" id="UP000270342">
    <property type="component" value="Unassembled WGS sequence"/>
</dbReference>
<organism evidence="1 2">
    <name type="scientific">Pararobbsia silviterrae</name>
    <dbReference type="NCBI Taxonomy" id="1792498"/>
    <lineage>
        <taxon>Bacteria</taxon>
        <taxon>Pseudomonadati</taxon>
        <taxon>Pseudomonadota</taxon>
        <taxon>Betaproteobacteria</taxon>
        <taxon>Burkholderiales</taxon>
        <taxon>Burkholderiaceae</taxon>
        <taxon>Pararobbsia</taxon>
    </lineage>
</organism>